<dbReference type="AlphaFoldDB" id="A0AAW1PDH4"/>
<reference evidence="1 2" key="1">
    <citation type="journal article" date="2024" name="Nat. Commun.">
        <title>Phylogenomics reveals the evolutionary origins of lichenization in chlorophyte algae.</title>
        <authorList>
            <person name="Puginier C."/>
            <person name="Libourel C."/>
            <person name="Otte J."/>
            <person name="Skaloud P."/>
            <person name="Haon M."/>
            <person name="Grisel S."/>
            <person name="Petersen M."/>
            <person name="Berrin J.G."/>
            <person name="Delaux P.M."/>
            <person name="Dal Grande F."/>
            <person name="Keller J."/>
        </authorList>
    </citation>
    <scope>NUCLEOTIDE SEQUENCE [LARGE SCALE GENOMIC DNA]</scope>
    <source>
        <strain evidence="1 2">SAG 2036</strain>
    </source>
</reference>
<dbReference type="Proteomes" id="UP001465755">
    <property type="component" value="Unassembled WGS sequence"/>
</dbReference>
<comment type="caution">
    <text evidence="1">The sequence shown here is derived from an EMBL/GenBank/DDBJ whole genome shotgun (WGS) entry which is preliminary data.</text>
</comment>
<name>A0AAW1PDH4_9CHLO</name>
<dbReference type="EMBL" id="JALJOQ010000041">
    <property type="protein sequence ID" value="KAK9805859.1"/>
    <property type="molecule type" value="Genomic_DNA"/>
</dbReference>
<evidence type="ECO:0000313" key="2">
    <source>
        <dbReference type="Proteomes" id="UP001465755"/>
    </source>
</evidence>
<accession>A0AAW1PDH4</accession>
<sequence length="205" mass="22943">MGGLFYSSICACTRPGSCCSKLLSAPLRRNGVSGLSLASKYSHRKHRTDSVVPRLADLCYERVRDGQCDTKDLYALTPDQMVEMISRLQQDFKATATERDELASKLKDRYTVDPPCWQKRVDQAVWDHRCTVVSKWLPNAVPGAKALPFILSKDRLELKWDVPAGRFVLISKAASRFYAAIEERCGWLQKCLASGADTQSQPGVQ</sequence>
<organism evidence="1 2">
    <name type="scientific">Symbiochloris irregularis</name>
    <dbReference type="NCBI Taxonomy" id="706552"/>
    <lineage>
        <taxon>Eukaryota</taxon>
        <taxon>Viridiplantae</taxon>
        <taxon>Chlorophyta</taxon>
        <taxon>core chlorophytes</taxon>
        <taxon>Trebouxiophyceae</taxon>
        <taxon>Trebouxiales</taxon>
        <taxon>Trebouxiaceae</taxon>
        <taxon>Symbiochloris</taxon>
    </lineage>
</organism>
<protein>
    <submittedName>
        <fullName evidence="1">Uncharacterized protein</fullName>
    </submittedName>
</protein>
<gene>
    <name evidence="1" type="ORF">WJX73_009208</name>
</gene>
<evidence type="ECO:0000313" key="1">
    <source>
        <dbReference type="EMBL" id="KAK9805859.1"/>
    </source>
</evidence>
<proteinExistence type="predicted"/>
<keyword evidence="2" id="KW-1185">Reference proteome</keyword>